<evidence type="ECO:0000313" key="1">
    <source>
        <dbReference type="EMBL" id="CAA9202628.1"/>
    </source>
</evidence>
<dbReference type="EMBL" id="CADCSU010000159">
    <property type="protein sequence ID" value="CAA9202628.1"/>
    <property type="molecule type" value="Genomic_DNA"/>
</dbReference>
<keyword evidence="2" id="KW-1185">Reference proteome</keyword>
<organism evidence="1 2">
    <name type="scientific">Flavobacterium bizetiae</name>
    <dbReference type="NCBI Taxonomy" id="2704140"/>
    <lineage>
        <taxon>Bacteria</taxon>
        <taxon>Pseudomonadati</taxon>
        <taxon>Bacteroidota</taxon>
        <taxon>Flavobacteriia</taxon>
        <taxon>Flavobacteriales</taxon>
        <taxon>Flavobacteriaceae</taxon>
        <taxon>Flavobacterium</taxon>
    </lineage>
</organism>
<dbReference type="Proteomes" id="UP000479938">
    <property type="component" value="Unassembled WGS sequence"/>
</dbReference>
<evidence type="ECO:0008006" key="3">
    <source>
        <dbReference type="Google" id="ProtNLM"/>
    </source>
</evidence>
<dbReference type="AlphaFoldDB" id="A0A6J4GTK6"/>
<name>A0A6J4GTK6_9FLAO</name>
<reference evidence="1 2" key="1">
    <citation type="submission" date="2020-02" db="EMBL/GenBank/DDBJ databases">
        <authorList>
            <person name="Criscuolo A."/>
        </authorList>
    </citation>
    <scope>NUCLEOTIDE SEQUENCE [LARGE SCALE GENOMIC DNA]</scope>
    <source>
        <strain evidence="1">CIP105534</strain>
    </source>
</reference>
<evidence type="ECO:0000313" key="2">
    <source>
        <dbReference type="Proteomes" id="UP000479938"/>
    </source>
</evidence>
<gene>
    <name evidence="1" type="ORF">FLA105534_04176</name>
</gene>
<sequence length="45" mass="5465">MIIWTTAFLVSAVDLFDSFKIFGEEWEERKVKSILEKKEKTQKWE</sequence>
<accession>A0A6J4GTK6</accession>
<proteinExistence type="predicted"/>
<protein>
    <recommendedName>
        <fullName evidence="3">2TM domain-containing protein</fullName>
    </recommendedName>
</protein>